<dbReference type="RefSeq" id="WP_149731348.1">
    <property type="nucleotide sequence ID" value="NZ_FMXB01000004.1"/>
</dbReference>
<dbReference type="AlphaFoldDB" id="A0A1G5VNY6"/>
<organism evidence="2 3">
    <name type="scientific">Methanobrevibacter millerae</name>
    <dbReference type="NCBI Taxonomy" id="230361"/>
    <lineage>
        <taxon>Archaea</taxon>
        <taxon>Methanobacteriati</taxon>
        <taxon>Methanobacteriota</taxon>
        <taxon>Methanomada group</taxon>
        <taxon>Methanobacteria</taxon>
        <taxon>Methanobacteriales</taxon>
        <taxon>Methanobacteriaceae</taxon>
        <taxon>Methanobrevibacter</taxon>
    </lineage>
</organism>
<gene>
    <name evidence="2" type="ORF">SAMN02910315_00733</name>
</gene>
<name>A0A1G5VNY6_9EURY</name>
<dbReference type="EMBL" id="FMXB01000004">
    <property type="protein sequence ID" value="SDA46775.1"/>
    <property type="molecule type" value="Genomic_DNA"/>
</dbReference>
<evidence type="ECO:0000313" key="2">
    <source>
        <dbReference type="EMBL" id="SDA46775.1"/>
    </source>
</evidence>
<evidence type="ECO:0000313" key="3">
    <source>
        <dbReference type="Proteomes" id="UP000323439"/>
    </source>
</evidence>
<protein>
    <submittedName>
        <fullName evidence="2">Uncharacterized protein</fullName>
    </submittedName>
</protein>
<feature type="coiled-coil region" evidence="1">
    <location>
        <begin position="6"/>
        <end position="40"/>
    </location>
</feature>
<sequence>MIEGNLNKLIDLNERIVSQNEKLIRQNDEIISLLKQMNGEEESSEKISMDLGNGLVFDETGQVSTEGLVFNQKDEEDPVPENLLFEKNDTVYFEKSLNPGEVLFVANSPDDEVGIYRLSVKSSDELKVSPSEITEEITRNFDDINYEITLDNLTGEAVTYQFKLPLLVAFESLDKDASIDSCIAILDDEVFMNLPEMIRVAMEDGAEKIHLPMKNAVATLGAPPALMNHLEFYKTPDQVFDKLF</sequence>
<proteinExistence type="predicted"/>
<dbReference type="Proteomes" id="UP000323439">
    <property type="component" value="Unassembled WGS sequence"/>
</dbReference>
<evidence type="ECO:0000256" key="1">
    <source>
        <dbReference type="SAM" id="Coils"/>
    </source>
</evidence>
<keyword evidence="1" id="KW-0175">Coiled coil</keyword>
<accession>A0A1G5VNY6</accession>
<keyword evidence="3" id="KW-1185">Reference proteome</keyword>
<dbReference type="OrthoDB" id="382194at2157"/>
<reference evidence="2 3" key="1">
    <citation type="submission" date="2016-10" db="EMBL/GenBank/DDBJ databases">
        <authorList>
            <person name="Varghese N."/>
            <person name="Submissions S."/>
        </authorList>
    </citation>
    <scope>NUCLEOTIDE SEQUENCE [LARGE SCALE GENOMIC DNA]</scope>
    <source>
        <strain evidence="2 3">DSM 16643</strain>
    </source>
</reference>